<reference evidence="2 3" key="1">
    <citation type="journal article" date="2025" name="Microbiol. Resour. Announc.">
        <title>Draft genome sequences for Neonectria magnoliae and Neonectria punicea, canker pathogens of Liriodendron tulipifera and Acer saccharum in West Virginia.</title>
        <authorList>
            <person name="Petronek H.M."/>
            <person name="Kasson M.T."/>
            <person name="Metheny A.M."/>
            <person name="Stauder C.M."/>
            <person name="Lovett B."/>
            <person name="Lynch S.C."/>
            <person name="Garnas J.R."/>
            <person name="Kasson L.R."/>
            <person name="Stajich J.E."/>
        </authorList>
    </citation>
    <scope>NUCLEOTIDE SEQUENCE [LARGE SCALE GENOMIC DNA]</scope>
    <source>
        <strain evidence="2 3">NRRL 64651</strain>
    </source>
</reference>
<name>A0ABR1H4R5_9HYPO</name>
<feature type="signal peptide" evidence="1">
    <location>
        <begin position="1"/>
        <end position="18"/>
    </location>
</feature>
<keyword evidence="3" id="KW-1185">Reference proteome</keyword>
<keyword evidence="1" id="KW-0732">Signal</keyword>
<sequence length="290" mass="32084">MFIPTVLQAALFAPSALAVAIHLTLDKATGKLVPRVDQPDGPWINEACFNPLTVNEGEKFYDCPKKIEQKESHWCPVETDNNCESYCEQSLSWNYGREIPFDNSRCGEGSHCRLDEGMSVQVGQTTTFGLQVGQGAFTLGASFSWSESKTTSNSIVREKPADRLDDCGYWTFIPYMVTSCGISSKAAVHENVINSRWCADRVDKEECVTSVYQTKAGVAGGAAVFVATSCEDGDKRLGFCKQDAIYLKQGVSVDERVHLDWRDAWKDWDSANGVTETAKYQCEQGNWPPA</sequence>
<gene>
    <name evidence="2" type="ORF">QQZ08_012143</name>
</gene>
<evidence type="ECO:0000313" key="3">
    <source>
        <dbReference type="Proteomes" id="UP001498421"/>
    </source>
</evidence>
<evidence type="ECO:0000313" key="2">
    <source>
        <dbReference type="EMBL" id="KAK7416061.1"/>
    </source>
</evidence>
<dbReference type="Proteomes" id="UP001498421">
    <property type="component" value="Unassembled WGS sequence"/>
</dbReference>
<accession>A0ABR1H4R5</accession>
<dbReference type="EMBL" id="JAZAVK010000220">
    <property type="protein sequence ID" value="KAK7416061.1"/>
    <property type="molecule type" value="Genomic_DNA"/>
</dbReference>
<proteinExistence type="predicted"/>
<protein>
    <submittedName>
        <fullName evidence="2">Uncharacterized protein</fullName>
    </submittedName>
</protein>
<feature type="chain" id="PRO_5046105551" evidence="1">
    <location>
        <begin position="19"/>
        <end position="290"/>
    </location>
</feature>
<comment type="caution">
    <text evidence="2">The sequence shown here is derived from an EMBL/GenBank/DDBJ whole genome shotgun (WGS) entry which is preliminary data.</text>
</comment>
<evidence type="ECO:0000256" key="1">
    <source>
        <dbReference type="SAM" id="SignalP"/>
    </source>
</evidence>
<organism evidence="2 3">
    <name type="scientific">Neonectria magnoliae</name>
    <dbReference type="NCBI Taxonomy" id="2732573"/>
    <lineage>
        <taxon>Eukaryota</taxon>
        <taxon>Fungi</taxon>
        <taxon>Dikarya</taxon>
        <taxon>Ascomycota</taxon>
        <taxon>Pezizomycotina</taxon>
        <taxon>Sordariomycetes</taxon>
        <taxon>Hypocreomycetidae</taxon>
        <taxon>Hypocreales</taxon>
        <taxon>Nectriaceae</taxon>
        <taxon>Neonectria</taxon>
    </lineage>
</organism>